<dbReference type="Pfam" id="PF04912">
    <property type="entry name" value="Dynamitin"/>
    <property type="match status" value="1"/>
</dbReference>
<dbReference type="InterPro" id="IPR028133">
    <property type="entry name" value="Dynamitin"/>
</dbReference>
<evidence type="ECO:0008006" key="8">
    <source>
        <dbReference type="Google" id="ProtNLM"/>
    </source>
</evidence>
<reference evidence="5 7" key="3">
    <citation type="journal article" date="2016" name="Proc. Natl. Acad. Sci. U.S.A.">
        <title>Comparative genomics of biotechnologically important yeasts.</title>
        <authorList>
            <person name="Riley R."/>
            <person name="Haridas S."/>
            <person name="Wolfe K.H."/>
            <person name="Lopes M.R."/>
            <person name="Hittinger C.T."/>
            <person name="Goeker M."/>
            <person name="Salamov A.A."/>
            <person name="Wisecaver J.H."/>
            <person name="Long T.M."/>
            <person name="Calvey C.H."/>
            <person name="Aerts A.L."/>
            <person name="Barry K.W."/>
            <person name="Choi C."/>
            <person name="Clum A."/>
            <person name="Coughlan A.Y."/>
            <person name="Deshpande S."/>
            <person name="Douglass A.P."/>
            <person name="Hanson S.J."/>
            <person name="Klenk H.-P."/>
            <person name="LaButti K.M."/>
            <person name="Lapidus A."/>
            <person name="Lindquist E.A."/>
            <person name="Lipzen A.M."/>
            <person name="Meier-Kolthoff J.P."/>
            <person name="Ohm R.A."/>
            <person name="Otillar R.P."/>
            <person name="Pangilinan J.L."/>
            <person name="Peng Y."/>
            <person name="Rokas A."/>
            <person name="Rosa C.A."/>
            <person name="Scheuner C."/>
            <person name="Sibirny A.A."/>
            <person name="Slot J.C."/>
            <person name="Stielow J.B."/>
            <person name="Sun H."/>
            <person name="Kurtzman C.P."/>
            <person name="Blackwell M."/>
            <person name="Grigoriev I.V."/>
            <person name="Jeffries T.W."/>
        </authorList>
    </citation>
    <scope>NUCLEOTIDE SEQUENCE [LARGE SCALE GENOMIC DNA]</scope>
    <source>
        <strain evidence="7">ATCC 18201 / CBS 1600 / BCRC 20928 / JCM 3617 / NBRC 0987 / NRRL Y-1542</strain>
        <strain evidence="5">NRRL Y-1542</strain>
    </source>
</reference>
<dbReference type="EMBL" id="CDQK01000001">
    <property type="protein sequence ID" value="CEP21120.1"/>
    <property type="molecule type" value="Genomic_DNA"/>
</dbReference>
<evidence type="ECO:0000313" key="4">
    <source>
        <dbReference type="EMBL" id="CEP21120.1"/>
    </source>
</evidence>
<proteinExistence type="predicted"/>
<evidence type="ECO:0000313" key="7">
    <source>
        <dbReference type="Proteomes" id="UP000094389"/>
    </source>
</evidence>
<name>A0A0H5C023_CYBJN</name>
<gene>
    <name evidence="4" type="ORF">BN1211_1144</name>
    <name evidence="5" type="ORF">CYBJADRAFT_160448</name>
</gene>
<dbReference type="OMA" id="PEVNECH"/>
<dbReference type="PANTHER" id="PTHR15346">
    <property type="entry name" value="DYNACTIN SUBUNIT"/>
    <property type="match status" value="1"/>
</dbReference>
<dbReference type="GO" id="GO:0005737">
    <property type="term" value="C:cytoplasm"/>
    <property type="evidence" value="ECO:0007669"/>
    <property type="project" value="UniProtKB-SubCell"/>
</dbReference>
<comment type="subcellular location">
    <subcellularLocation>
        <location evidence="1">Cytoplasm</location>
    </subcellularLocation>
</comment>
<keyword evidence="2" id="KW-0963">Cytoplasm</keyword>
<accession>A0A0H5C023</accession>
<evidence type="ECO:0000256" key="1">
    <source>
        <dbReference type="ARBA" id="ARBA00004496"/>
    </source>
</evidence>
<dbReference type="EMBL" id="KV453925">
    <property type="protein sequence ID" value="ODV76491.1"/>
    <property type="molecule type" value="Genomic_DNA"/>
</dbReference>
<dbReference type="AlphaFoldDB" id="A0A0H5C023"/>
<protein>
    <recommendedName>
        <fullName evidence="8">Dynactin subunit 2</fullName>
    </recommendedName>
</protein>
<sequence length="303" mass="34670">MDQTEVYETSSVDDDYALANEPELTTRDSIEELHVDLDAVRDKFERSGAVHNCCSDFDDRIDHGGKGFKTYGRQPLTVRIDLLKQELDELISEIDETNDEKAQSEKDQLIRLFEEAQTKVKQRGKIVLSSLDAVQPEVNECHKNAAVDSGSLVRLEDRISQLEGLIGKTDDSSSLQQQINQLQRHLQLVSSDSMLQQIMGTVEQVNKRFEQSIALRRNVEMEIEIQEDVKIHELYELVIATKDIQHQLPLLIDRLESLNELHFKTATAVSTVDEMDDKLMTLSKDLDNWEHCLSQLESKFQSI</sequence>
<dbReference type="GO" id="GO:0005869">
    <property type="term" value="C:dynactin complex"/>
    <property type="evidence" value="ECO:0007669"/>
    <property type="project" value="InterPro"/>
</dbReference>
<dbReference type="Proteomes" id="UP000038830">
    <property type="component" value="Unassembled WGS sequence"/>
</dbReference>
<evidence type="ECO:0000313" key="5">
    <source>
        <dbReference type="EMBL" id="ODV76491.1"/>
    </source>
</evidence>
<keyword evidence="7" id="KW-1185">Reference proteome</keyword>
<dbReference type="OrthoDB" id="4977at2759"/>
<feature type="coiled-coil region" evidence="3">
    <location>
        <begin position="80"/>
        <end position="119"/>
    </location>
</feature>
<dbReference type="Proteomes" id="UP000094389">
    <property type="component" value="Unassembled WGS sequence"/>
</dbReference>
<organism evidence="4 6">
    <name type="scientific">Cyberlindnera jadinii (strain ATCC 18201 / CBS 1600 / BCRC 20928 / JCM 3617 / NBRC 0987 / NRRL Y-1542)</name>
    <name type="common">Torula yeast</name>
    <name type="synonym">Candida utilis</name>
    <dbReference type="NCBI Taxonomy" id="983966"/>
    <lineage>
        <taxon>Eukaryota</taxon>
        <taxon>Fungi</taxon>
        <taxon>Dikarya</taxon>
        <taxon>Ascomycota</taxon>
        <taxon>Saccharomycotina</taxon>
        <taxon>Saccharomycetes</taxon>
        <taxon>Phaffomycetales</taxon>
        <taxon>Phaffomycetaceae</taxon>
        <taxon>Cyberlindnera</taxon>
    </lineage>
</organism>
<evidence type="ECO:0000313" key="6">
    <source>
        <dbReference type="Proteomes" id="UP000038830"/>
    </source>
</evidence>
<evidence type="ECO:0000256" key="2">
    <source>
        <dbReference type="ARBA" id="ARBA00022490"/>
    </source>
</evidence>
<reference evidence="6" key="2">
    <citation type="journal article" date="2015" name="J. Biotechnol.">
        <title>The structure of the Cyberlindnera jadinii genome and its relation to Candida utilis analyzed by the occurrence of single nucleotide polymorphisms.</title>
        <authorList>
            <person name="Rupp O."/>
            <person name="Brinkrolf K."/>
            <person name="Buerth C."/>
            <person name="Kunigo M."/>
            <person name="Schneider J."/>
            <person name="Jaenicke S."/>
            <person name="Goesmann A."/>
            <person name="Puehler A."/>
            <person name="Jaeger K.-E."/>
            <person name="Ernst J.F."/>
        </authorList>
    </citation>
    <scope>NUCLEOTIDE SEQUENCE [LARGE SCALE GENOMIC DNA]</scope>
    <source>
        <strain evidence="6">ATCC 18201 / CBS 1600 / BCRC 20928 / JCM 3617 / NBRC 0987 / NRRL Y-1542</strain>
    </source>
</reference>
<dbReference type="GO" id="GO:0007017">
    <property type="term" value="P:microtubule-based process"/>
    <property type="evidence" value="ECO:0007669"/>
    <property type="project" value="InterPro"/>
</dbReference>
<reference evidence="4" key="1">
    <citation type="submission" date="2014-12" db="EMBL/GenBank/DDBJ databases">
        <authorList>
            <person name="Jaenicke S."/>
        </authorList>
    </citation>
    <scope>NUCLEOTIDE SEQUENCE [LARGE SCALE GENOMIC DNA]</scope>
    <source>
        <strain evidence="4">CBS1600</strain>
    </source>
</reference>
<accession>A0A1E4SAF8</accession>
<keyword evidence="3" id="KW-0175">Coiled coil</keyword>
<evidence type="ECO:0000256" key="3">
    <source>
        <dbReference type="SAM" id="Coils"/>
    </source>
</evidence>